<comment type="caution">
    <text evidence="1">The sequence shown here is derived from an EMBL/GenBank/DDBJ whole genome shotgun (WGS) entry which is preliminary data.</text>
</comment>
<accession>W7QNK8</accession>
<dbReference type="InterPro" id="IPR010323">
    <property type="entry name" value="DUF924"/>
</dbReference>
<dbReference type="STRING" id="1328313.DS2_07883"/>
<name>W7QNK8_9ALTE</name>
<organism evidence="1 2">
    <name type="scientific">Catenovulum agarivorans DS-2</name>
    <dbReference type="NCBI Taxonomy" id="1328313"/>
    <lineage>
        <taxon>Bacteria</taxon>
        <taxon>Pseudomonadati</taxon>
        <taxon>Pseudomonadota</taxon>
        <taxon>Gammaproteobacteria</taxon>
        <taxon>Alteromonadales</taxon>
        <taxon>Alteromonadaceae</taxon>
        <taxon>Catenovulum</taxon>
    </lineage>
</organism>
<evidence type="ECO:0000313" key="1">
    <source>
        <dbReference type="EMBL" id="EWH10537.1"/>
    </source>
</evidence>
<dbReference type="Gene3D" id="1.20.58.320">
    <property type="entry name" value="TPR-like"/>
    <property type="match status" value="1"/>
</dbReference>
<dbReference type="Pfam" id="PF06041">
    <property type="entry name" value="DUF924"/>
    <property type="match status" value="1"/>
</dbReference>
<gene>
    <name evidence="1" type="ORF">DS2_07883</name>
</gene>
<proteinExistence type="predicted"/>
<dbReference type="InterPro" id="IPR011990">
    <property type="entry name" value="TPR-like_helical_dom_sf"/>
</dbReference>
<dbReference type="RefSeq" id="WP_035014177.1">
    <property type="nucleotide sequence ID" value="NZ_ARZY01000011.1"/>
</dbReference>
<dbReference type="AlphaFoldDB" id="W7QNK8"/>
<dbReference type="eggNOG" id="COG3803">
    <property type="taxonomic scope" value="Bacteria"/>
</dbReference>
<keyword evidence="2" id="KW-1185">Reference proteome</keyword>
<dbReference type="EMBL" id="ARZY01000011">
    <property type="protein sequence ID" value="EWH10537.1"/>
    <property type="molecule type" value="Genomic_DNA"/>
</dbReference>
<dbReference type="OrthoDB" id="7593450at2"/>
<reference evidence="1 2" key="1">
    <citation type="journal article" date="2014" name="Genome Announc.">
        <title>Draft Genome Sequence of the Agar-Degrading Bacterium Catenovulum sp. Strain DS-2, Isolated from Intestines of Haliotis diversicolor.</title>
        <authorList>
            <person name="Shan D."/>
            <person name="Li X."/>
            <person name="Gu Z."/>
            <person name="Wei G."/>
            <person name="Gao Z."/>
            <person name="Shao Z."/>
        </authorList>
    </citation>
    <scope>NUCLEOTIDE SEQUENCE [LARGE SCALE GENOMIC DNA]</scope>
    <source>
        <strain evidence="1 2">DS-2</strain>
    </source>
</reference>
<evidence type="ECO:0000313" key="2">
    <source>
        <dbReference type="Proteomes" id="UP000019276"/>
    </source>
</evidence>
<protein>
    <recommendedName>
        <fullName evidence="3">DUF924 domain-containing protein</fullName>
    </recommendedName>
</protein>
<dbReference type="SUPFAM" id="SSF48452">
    <property type="entry name" value="TPR-like"/>
    <property type="match status" value="1"/>
</dbReference>
<sequence length="64" mass="7644">MANSKQIIEFWFNELEPKHWWQKDTDFDQMIQTRFGDLHSQAKAGELFTWRTTALGPVDLSWTN</sequence>
<feature type="non-terminal residue" evidence="1">
    <location>
        <position position="64"/>
    </location>
</feature>
<dbReference type="Proteomes" id="UP000019276">
    <property type="component" value="Unassembled WGS sequence"/>
</dbReference>
<evidence type="ECO:0008006" key="3">
    <source>
        <dbReference type="Google" id="ProtNLM"/>
    </source>
</evidence>